<protein>
    <submittedName>
        <fullName evidence="2">Uncharacterized protein</fullName>
    </submittedName>
</protein>
<dbReference type="EMBL" id="CP133270">
    <property type="protein sequence ID" value="WVX66064.1"/>
    <property type="molecule type" value="Genomic_DNA"/>
</dbReference>
<evidence type="ECO:0000313" key="3">
    <source>
        <dbReference type="Proteomes" id="UP001330434"/>
    </source>
</evidence>
<name>A0ABZ2C0L9_9PROT</name>
<dbReference type="Proteomes" id="UP001330434">
    <property type="component" value="Chromosome"/>
</dbReference>
<dbReference type="RefSeq" id="WP_331256603.1">
    <property type="nucleotide sequence ID" value="NZ_CP133270.1"/>
</dbReference>
<reference evidence="2 3" key="1">
    <citation type="journal article" date="2024" name="Environ. Microbiol.">
        <title>Novel evolutionary insights on the interactions of the Holosporales (Alphaproteobacteria) with eukaryotic hosts from comparative genomics.</title>
        <authorList>
            <person name="Giovannini M."/>
            <person name="Petroni G."/>
            <person name="Castelli M."/>
        </authorList>
    </citation>
    <scope>NUCLEOTIDE SEQUENCE [LARGE SCALE GENOMIC DNA]</scope>
    <source>
        <strain evidence="2 3">US_Bl 15I1</strain>
    </source>
</reference>
<feature type="signal peptide" evidence="1">
    <location>
        <begin position="1"/>
        <end position="24"/>
    </location>
</feature>
<gene>
    <name evidence="2" type="ORF">Bealeia1_00235</name>
</gene>
<keyword evidence="1" id="KW-0732">Signal</keyword>
<keyword evidence="3" id="KW-1185">Reference proteome</keyword>
<feature type="chain" id="PRO_5045348935" evidence="1">
    <location>
        <begin position="25"/>
        <end position="120"/>
    </location>
</feature>
<organism evidence="2 3">
    <name type="scientific">Candidatus Bealeia paramacronuclearis</name>
    <dbReference type="NCBI Taxonomy" id="1921001"/>
    <lineage>
        <taxon>Bacteria</taxon>
        <taxon>Pseudomonadati</taxon>
        <taxon>Pseudomonadota</taxon>
        <taxon>Alphaproteobacteria</taxon>
        <taxon>Holosporales</taxon>
        <taxon>Holosporaceae</taxon>
        <taxon>Candidatus Bealeia</taxon>
    </lineage>
</organism>
<sequence length="120" mass="13490">MKKIILVKSIFLLMLMGWECGLNAKVNVNQSKVKGFPCLPGVHAQPIKISCQSDGTYPDTVSLTYYPNDNLPWCVTQKCVCPSIEYPDNQVSYICDENPRCTNGQSVDVEGCRWDVGRKR</sequence>
<evidence type="ECO:0000313" key="2">
    <source>
        <dbReference type="EMBL" id="WVX66064.1"/>
    </source>
</evidence>
<evidence type="ECO:0000256" key="1">
    <source>
        <dbReference type="SAM" id="SignalP"/>
    </source>
</evidence>
<accession>A0ABZ2C0L9</accession>
<proteinExistence type="predicted"/>